<reference evidence="2" key="1">
    <citation type="journal article" date="2012" name="PLoS Genet.">
        <title>Comparative Genomics of Plant-Associated Pseudomonas spp.: Insights into Diversity and Inheritance of Traits Involved in Multitrophic Interactions.</title>
        <authorList>
            <person name="Loper J.E."/>
            <person name="Hassan K.A."/>
            <person name="Mavrodi D.V."/>
            <person name="Davis E.W.II."/>
            <person name="Lim C.K."/>
            <person name="Shaffer B.T."/>
            <person name="Elbourne L.D."/>
            <person name="Stockwell V.O."/>
            <person name="Hartney S.L."/>
            <person name="Breakwell K."/>
            <person name="Henkels M.D."/>
            <person name="Tetu S.G."/>
            <person name="Rangel L.I."/>
            <person name="Kidarsa T.A."/>
            <person name="Wilson N.L."/>
            <person name="van de Mortel J.E."/>
            <person name="Song C."/>
            <person name="Blumhagen R."/>
            <person name="Radune D."/>
            <person name="Hostetler J.B."/>
            <person name="Brinkac L.M."/>
            <person name="Durkin A.S."/>
            <person name="Kluepfel D.A."/>
            <person name="Wechter W.P."/>
            <person name="Anderson A.J."/>
            <person name="Kim Y.C."/>
            <person name="Pierson L.S.III."/>
            <person name="Pierson E.A."/>
            <person name="Lindow S.E."/>
            <person name="Kobayashi D.Y."/>
            <person name="Raaijmakers J.M."/>
            <person name="Weller D.M."/>
            <person name="Thomashow L.S."/>
            <person name="Allen A.E."/>
            <person name="Paulsen I.T."/>
        </authorList>
    </citation>
    <scope>NUCLEOTIDE SEQUENCE [LARGE SCALE GENOMIC DNA]</scope>
    <source>
        <strain evidence="2">Q2-87</strain>
    </source>
</reference>
<dbReference type="AlphaFoldDB" id="J2EI30"/>
<name>J2EI30_PSEFQ</name>
<accession>J2EI30</accession>
<gene>
    <name evidence="2" type="ORF">PflQ2_2569</name>
</gene>
<evidence type="ECO:0000256" key="1">
    <source>
        <dbReference type="SAM" id="SignalP"/>
    </source>
</evidence>
<dbReference type="eggNOG" id="COG0226">
    <property type="taxonomic scope" value="Bacteria"/>
</dbReference>
<dbReference type="Gene3D" id="3.40.190.10">
    <property type="entry name" value="Periplasmic binding protein-like II"/>
    <property type="match status" value="1"/>
</dbReference>
<sequence length="149" mass="15608">MEQAMRCARLVGVAVAGLLLCGASAAAEADIVVVVANSSAVKVLTRSQVADIFLGKVNRFPDGGQATPVDQPEGAATRDEFYSTFTGKSPAQIKAHWSKIIFTGRGQPPQVVTSSAEVKKRIAENPETIGYIEASEVDGSVRALPPAPQ</sequence>
<dbReference type="EMBL" id="AGBM01000001">
    <property type="protein sequence ID" value="EJL03070.1"/>
    <property type="molecule type" value="Genomic_DNA"/>
</dbReference>
<organism evidence="2">
    <name type="scientific">Pseudomonas fluorescens (strain Q2-87)</name>
    <dbReference type="NCBI Taxonomy" id="1038922"/>
    <lineage>
        <taxon>Bacteria</taxon>
        <taxon>Pseudomonadati</taxon>
        <taxon>Pseudomonadota</taxon>
        <taxon>Gammaproteobacteria</taxon>
        <taxon>Pseudomonadales</taxon>
        <taxon>Pseudomonadaceae</taxon>
        <taxon>Pseudomonas</taxon>
    </lineage>
</organism>
<comment type="caution">
    <text evidence="2">The sequence shown here is derived from an EMBL/GenBank/DDBJ whole genome shotgun (WGS) entry which is preliminary data.</text>
</comment>
<dbReference type="HOGENOM" id="CLU_124904_1_1_6"/>
<dbReference type="PATRIC" id="fig|1038922.3.peg.2954"/>
<dbReference type="RefSeq" id="WP_003181400.1">
    <property type="nucleotide sequence ID" value="NZ_CM001558.1"/>
</dbReference>
<evidence type="ECO:0000313" key="2">
    <source>
        <dbReference type="EMBL" id="EJL03070.1"/>
    </source>
</evidence>
<proteinExistence type="predicted"/>
<dbReference type="SUPFAM" id="SSF53850">
    <property type="entry name" value="Periplasmic binding protein-like II"/>
    <property type="match status" value="1"/>
</dbReference>
<keyword evidence="1" id="KW-0732">Signal</keyword>
<dbReference type="Proteomes" id="UP000007289">
    <property type="component" value="Chromosome"/>
</dbReference>
<feature type="chain" id="PRO_5003747227" evidence="1">
    <location>
        <begin position="30"/>
        <end position="149"/>
    </location>
</feature>
<feature type="signal peptide" evidence="1">
    <location>
        <begin position="1"/>
        <end position="29"/>
    </location>
</feature>
<protein>
    <submittedName>
        <fullName evidence="2">Uncharacterized protein</fullName>
    </submittedName>
</protein>